<dbReference type="AlphaFoldDB" id="Q1Z867"/>
<evidence type="ECO:0000256" key="3">
    <source>
        <dbReference type="ARBA" id="ARBA00022679"/>
    </source>
</evidence>
<evidence type="ECO:0000259" key="4">
    <source>
        <dbReference type="Pfam" id="PF00535"/>
    </source>
</evidence>
<dbReference type="RefSeq" id="WP_006232917.1">
    <property type="nucleotide sequence ID" value="NZ_CH724136.1"/>
</dbReference>
<dbReference type="Proteomes" id="UP000003789">
    <property type="component" value="Unassembled WGS sequence"/>
</dbReference>
<dbReference type="InterPro" id="IPR029044">
    <property type="entry name" value="Nucleotide-diphossugar_trans"/>
</dbReference>
<evidence type="ECO:0000313" key="5">
    <source>
        <dbReference type="EMBL" id="EAS44646.1"/>
    </source>
</evidence>
<comment type="similarity">
    <text evidence="1">Belongs to the glycosyltransferase 2 family.</text>
</comment>
<dbReference type="EMBL" id="AAPH01000003">
    <property type="protein sequence ID" value="EAS44646.1"/>
    <property type="molecule type" value="Genomic_DNA"/>
</dbReference>
<feature type="domain" description="Glycosyltransferase 2-like" evidence="4">
    <location>
        <begin position="11"/>
        <end position="172"/>
    </location>
</feature>
<dbReference type="InterPro" id="IPR001173">
    <property type="entry name" value="Glyco_trans_2-like"/>
</dbReference>
<evidence type="ECO:0000256" key="2">
    <source>
        <dbReference type="ARBA" id="ARBA00022676"/>
    </source>
</evidence>
<dbReference type="OrthoDB" id="9801954at2"/>
<keyword evidence="2" id="KW-0328">Glycosyltransferase</keyword>
<organism evidence="5 6">
    <name type="scientific">Photobacterium profundum 3TCK</name>
    <dbReference type="NCBI Taxonomy" id="314280"/>
    <lineage>
        <taxon>Bacteria</taxon>
        <taxon>Pseudomonadati</taxon>
        <taxon>Pseudomonadota</taxon>
        <taxon>Gammaproteobacteria</taxon>
        <taxon>Vibrionales</taxon>
        <taxon>Vibrionaceae</taxon>
        <taxon>Photobacterium</taxon>
    </lineage>
</organism>
<comment type="caution">
    <text evidence="5">The sequence shown here is derived from an EMBL/GenBank/DDBJ whole genome shotgun (WGS) entry which is preliminary data.</text>
</comment>
<dbReference type="GO" id="GO:0016757">
    <property type="term" value="F:glycosyltransferase activity"/>
    <property type="evidence" value="ECO:0007669"/>
    <property type="project" value="UniProtKB-KW"/>
</dbReference>
<sequence>MNISNKIAVAMSIYKSDSVNFVEASIDSILHQSYSSFDLFIEVDGEVSNELKKLLIRYSCFSNVFINFNVTNLGLAYRLNEIIEKVILKNCYTFLARMDADDISVTKRFEKQVQFLLDNPDISVVGSDVVEITNDGVEIFYKKMASKHEDLSRNIIRKCPFNHPTVMFNLRVFNEDGYRYKSELKNTQDFYLWVDLLSGGKRFANINEPLLKFRIDADFHHRRGFNKAVNDFNSRLYAFKKLNVLTVRNIFHTGLLFILRISPAFIKSLAYKYMR</sequence>
<dbReference type="InterPro" id="IPR050834">
    <property type="entry name" value="Glycosyltransf_2"/>
</dbReference>
<evidence type="ECO:0000313" key="6">
    <source>
        <dbReference type="Proteomes" id="UP000003789"/>
    </source>
</evidence>
<dbReference type="Pfam" id="PF00535">
    <property type="entry name" value="Glycos_transf_2"/>
    <property type="match status" value="1"/>
</dbReference>
<dbReference type="Gene3D" id="3.90.550.10">
    <property type="entry name" value="Spore Coat Polysaccharide Biosynthesis Protein SpsA, Chain A"/>
    <property type="match status" value="1"/>
</dbReference>
<name>Q1Z867_9GAMM</name>
<reference evidence="5 6" key="1">
    <citation type="submission" date="2006-03" db="EMBL/GenBank/DDBJ databases">
        <authorList>
            <person name="Bartlett D.H."/>
            <person name="Valle G."/>
            <person name="Lauro F.M."/>
            <person name="Vezzi A."/>
            <person name="Simonato F."/>
            <person name="Eloe E."/>
            <person name="Vitulo N."/>
            <person name="Stratton T.K."/>
            <person name="D'angelo M."/>
            <person name="Ferriera S."/>
            <person name="Johnson J."/>
            <person name="Kravitz S."/>
            <person name="Beeson K."/>
            <person name="Sutton G."/>
            <person name="Rogers Y."/>
            <person name="Friedman R."/>
            <person name="Frazier M."/>
            <person name="Venter J.C."/>
        </authorList>
    </citation>
    <scope>NUCLEOTIDE SEQUENCE [LARGE SCALE GENOMIC DNA]</scope>
    <source>
        <strain evidence="5 6">3TCK</strain>
    </source>
</reference>
<dbReference type="HOGENOM" id="CLU_025996_0_9_6"/>
<dbReference type="PANTHER" id="PTHR43685:SF5">
    <property type="entry name" value="GLYCOSYLTRANSFERASE EPSE-RELATED"/>
    <property type="match status" value="1"/>
</dbReference>
<protein>
    <submittedName>
        <fullName evidence="5">Glycosyltransferase</fullName>
    </submittedName>
</protein>
<proteinExistence type="inferred from homology"/>
<gene>
    <name evidence="5" type="ORF">P3TCK_26772</name>
</gene>
<evidence type="ECO:0000256" key="1">
    <source>
        <dbReference type="ARBA" id="ARBA00006739"/>
    </source>
</evidence>
<keyword evidence="3 5" id="KW-0808">Transferase</keyword>
<dbReference type="PANTHER" id="PTHR43685">
    <property type="entry name" value="GLYCOSYLTRANSFERASE"/>
    <property type="match status" value="1"/>
</dbReference>
<dbReference type="SUPFAM" id="SSF53448">
    <property type="entry name" value="Nucleotide-diphospho-sugar transferases"/>
    <property type="match status" value="1"/>
</dbReference>
<accession>Q1Z867</accession>